<keyword evidence="1" id="KW-0732">Signal</keyword>
<dbReference type="EMBL" id="KK583189">
    <property type="protein sequence ID" value="KDO35182.1"/>
    <property type="molecule type" value="Genomic_DNA"/>
</dbReference>
<dbReference type="STRING" id="695850.A0A067D871"/>
<protein>
    <submittedName>
        <fullName evidence="2">Uncharacterized protein</fullName>
    </submittedName>
</protein>
<dbReference type="RefSeq" id="XP_012193534.1">
    <property type="nucleotide sequence ID" value="XM_012338144.1"/>
</dbReference>
<feature type="signal peptide" evidence="1">
    <location>
        <begin position="1"/>
        <end position="18"/>
    </location>
</feature>
<evidence type="ECO:0000313" key="3">
    <source>
        <dbReference type="Proteomes" id="UP000030745"/>
    </source>
</evidence>
<dbReference type="KEGG" id="spar:SPRG_00028"/>
<evidence type="ECO:0000313" key="2">
    <source>
        <dbReference type="EMBL" id="KDO35182.1"/>
    </source>
</evidence>
<name>A0A067D871_SAPPC</name>
<proteinExistence type="predicted"/>
<reference evidence="2 3" key="1">
    <citation type="journal article" date="2013" name="PLoS Genet.">
        <title>Distinctive expansion of potential virulence genes in the genome of the oomycete fish pathogen Saprolegnia parasitica.</title>
        <authorList>
            <person name="Jiang R.H."/>
            <person name="de Bruijn I."/>
            <person name="Haas B.J."/>
            <person name="Belmonte R."/>
            <person name="Lobach L."/>
            <person name="Christie J."/>
            <person name="van den Ackerveken G."/>
            <person name="Bottin A."/>
            <person name="Bulone V."/>
            <person name="Diaz-Moreno S.M."/>
            <person name="Dumas B."/>
            <person name="Fan L."/>
            <person name="Gaulin E."/>
            <person name="Govers F."/>
            <person name="Grenville-Briggs L.J."/>
            <person name="Horner N.R."/>
            <person name="Levin J.Z."/>
            <person name="Mammella M."/>
            <person name="Meijer H.J."/>
            <person name="Morris P."/>
            <person name="Nusbaum C."/>
            <person name="Oome S."/>
            <person name="Phillips A.J."/>
            <person name="van Rooyen D."/>
            <person name="Rzeszutek E."/>
            <person name="Saraiva M."/>
            <person name="Secombes C.J."/>
            <person name="Seidl M.F."/>
            <person name="Snel B."/>
            <person name="Stassen J.H."/>
            <person name="Sykes S."/>
            <person name="Tripathy S."/>
            <person name="van den Berg H."/>
            <person name="Vega-Arreguin J.C."/>
            <person name="Wawra S."/>
            <person name="Young S.K."/>
            <person name="Zeng Q."/>
            <person name="Dieguez-Uribeondo J."/>
            <person name="Russ C."/>
            <person name="Tyler B.M."/>
            <person name="van West P."/>
        </authorList>
    </citation>
    <scope>NUCLEOTIDE SEQUENCE [LARGE SCALE GENOMIC DNA]</scope>
    <source>
        <strain evidence="2 3">CBS 223.65</strain>
    </source>
</reference>
<dbReference type="VEuPathDB" id="FungiDB:SPRG_00028"/>
<evidence type="ECO:0000256" key="1">
    <source>
        <dbReference type="SAM" id="SignalP"/>
    </source>
</evidence>
<dbReference type="GeneID" id="24122689"/>
<dbReference type="Proteomes" id="UP000030745">
    <property type="component" value="Unassembled WGS sequence"/>
</dbReference>
<sequence>MSRLALLLVTLLCAAVHAAIDTCQVCASTGQCDTAYKGLPGKYCGPWLSSGVKQVCCCPTAAVCAIPLQANACLCKSPPPAPAPSSDATPTYVWVLVALAVAGLACFCCCRSTQYASDDSYVAIHSTPQPMYVQQPVYMAPQPVYVDRGQGVGTGMAIGAAAGLIGGMAIGEALADHGDSGYGGGYGDGGGYGGDGATFGGDF</sequence>
<gene>
    <name evidence="2" type="ORF">SPRG_00028</name>
</gene>
<dbReference type="OMA" id="ANACLCK"/>
<dbReference type="AlphaFoldDB" id="A0A067D871"/>
<accession>A0A067D871</accession>
<keyword evidence="3" id="KW-1185">Reference proteome</keyword>
<organism evidence="2 3">
    <name type="scientific">Saprolegnia parasitica (strain CBS 223.65)</name>
    <dbReference type="NCBI Taxonomy" id="695850"/>
    <lineage>
        <taxon>Eukaryota</taxon>
        <taxon>Sar</taxon>
        <taxon>Stramenopiles</taxon>
        <taxon>Oomycota</taxon>
        <taxon>Saprolegniomycetes</taxon>
        <taxon>Saprolegniales</taxon>
        <taxon>Saprolegniaceae</taxon>
        <taxon>Saprolegnia</taxon>
    </lineage>
</organism>
<feature type="chain" id="PRO_5001635337" evidence="1">
    <location>
        <begin position="19"/>
        <end position="203"/>
    </location>
</feature>
<dbReference type="OrthoDB" id="75760at2759"/>